<evidence type="ECO:0000256" key="1">
    <source>
        <dbReference type="SAM" id="SignalP"/>
    </source>
</evidence>
<feature type="signal peptide" evidence="1">
    <location>
        <begin position="1"/>
        <end position="25"/>
    </location>
</feature>
<evidence type="ECO:0000313" key="3">
    <source>
        <dbReference type="Proteomes" id="UP000283509"/>
    </source>
</evidence>
<name>A0A423U5K5_PENVA</name>
<accession>A0A423U5K5</accession>
<organism evidence="2 3">
    <name type="scientific">Penaeus vannamei</name>
    <name type="common">Whiteleg shrimp</name>
    <name type="synonym">Litopenaeus vannamei</name>
    <dbReference type="NCBI Taxonomy" id="6689"/>
    <lineage>
        <taxon>Eukaryota</taxon>
        <taxon>Metazoa</taxon>
        <taxon>Ecdysozoa</taxon>
        <taxon>Arthropoda</taxon>
        <taxon>Crustacea</taxon>
        <taxon>Multicrustacea</taxon>
        <taxon>Malacostraca</taxon>
        <taxon>Eumalacostraca</taxon>
        <taxon>Eucarida</taxon>
        <taxon>Decapoda</taxon>
        <taxon>Dendrobranchiata</taxon>
        <taxon>Penaeoidea</taxon>
        <taxon>Penaeidae</taxon>
        <taxon>Penaeus</taxon>
    </lineage>
</organism>
<proteinExistence type="predicted"/>
<evidence type="ECO:0000313" key="2">
    <source>
        <dbReference type="EMBL" id="ROT83988.1"/>
    </source>
</evidence>
<reference evidence="2 3" key="1">
    <citation type="submission" date="2018-04" db="EMBL/GenBank/DDBJ databases">
        <authorList>
            <person name="Zhang X."/>
            <person name="Yuan J."/>
            <person name="Li F."/>
            <person name="Xiang J."/>
        </authorList>
    </citation>
    <scope>NUCLEOTIDE SEQUENCE [LARGE SCALE GENOMIC DNA]</scope>
    <source>
        <tissue evidence="2">Muscle</tissue>
    </source>
</reference>
<protein>
    <submittedName>
        <fullName evidence="2">Uncharacterized protein</fullName>
    </submittedName>
</protein>
<dbReference type="Proteomes" id="UP000283509">
    <property type="component" value="Unassembled WGS sequence"/>
</dbReference>
<dbReference type="OrthoDB" id="6343363at2759"/>
<gene>
    <name evidence="2" type="ORF">C7M84_022830</name>
</gene>
<reference evidence="2 3" key="2">
    <citation type="submission" date="2019-01" db="EMBL/GenBank/DDBJ databases">
        <title>The decoding of complex shrimp genome reveals the adaptation for benthos swimmer, frequently molting mechanism and breeding impact on genome.</title>
        <authorList>
            <person name="Sun Y."/>
            <person name="Gao Y."/>
            <person name="Yu Y."/>
        </authorList>
    </citation>
    <scope>NUCLEOTIDE SEQUENCE [LARGE SCALE GENOMIC DNA]</scope>
    <source>
        <tissue evidence="2">Muscle</tissue>
    </source>
</reference>
<keyword evidence="3" id="KW-1185">Reference proteome</keyword>
<keyword evidence="1" id="KW-0732">Signal</keyword>
<dbReference type="AlphaFoldDB" id="A0A423U5K5"/>
<feature type="chain" id="PRO_5019281761" evidence="1">
    <location>
        <begin position="26"/>
        <end position="388"/>
    </location>
</feature>
<dbReference type="EMBL" id="QCYY01000610">
    <property type="protein sequence ID" value="ROT83988.1"/>
    <property type="molecule type" value="Genomic_DNA"/>
</dbReference>
<comment type="caution">
    <text evidence="2">The sequence shown here is derived from an EMBL/GenBank/DDBJ whole genome shotgun (WGS) entry which is preliminary data.</text>
</comment>
<sequence>MHLENCLLFYTSAALLFCSYQQAAGQTPGCTVDNGVQSGITCSGDLEVSQIEDFFKELVQLGTVSFQQLRISDNALIQRLPVGFLGELQFTQIWILSCPNLVQVDDFLGASRDTVSKVMLYWNSLSEVPQLTSTTLYELHVYQTEKRVVVRRSAFERSRAIRKLEFRKATVEPFAFLDLKELFSLYIRDISPTPLVAGSFHFASPALGYVELTSYEPWEGRAEPGTFGGITNTTWFRMGAAALVPPAVFFPVFSRSSMSEIFILLELFPKRSGCRDHCGFTSFLSPFPFSLPPFIPYLHTSYSFSLPPFLPFSPSFTLLLLPLTSSLPFSFLHSLPLASSTLPPLLTPKYSLYLLLSTICPPLISFLFPFNAPHIRSLNPLIPSPFSL</sequence>